<dbReference type="PANTHER" id="PTHR11360:SF317">
    <property type="entry name" value="MAJOR FACILITATOR SUPERFAMILY (MFS) PROFILE DOMAIN-CONTAINING PROTEIN-RELATED"/>
    <property type="match status" value="1"/>
</dbReference>
<feature type="transmembrane region" description="Helical" evidence="3">
    <location>
        <begin position="441"/>
        <end position="461"/>
    </location>
</feature>
<feature type="transmembrane region" description="Helical" evidence="3">
    <location>
        <begin position="71"/>
        <end position="92"/>
    </location>
</feature>
<keyword evidence="3" id="KW-1133">Transmembrane helix</keyword>
<proteinExistence type="inferred from homology"/>
<evidence type="ECO:0000256" key="2">
    <source>
        <dbReference type="ARBA" id="ARBA00006727"/>
    </source>
</evidence>
<name>A0A9W8DUR2_9FUNG</name>
<feature type="transmembrane region" description="Helical" evidence="3">
    <location>
        <begin position="377"/>
        <end position="397"/>
    </location>
</feature>
<dbReference type="AlphaFoldDB" id="A0A9W8DUR2"/>
<feature type="transmembrane region" description="Helical" evidence="3">
    <location>
        <begin position="545"/>
        <end position="563"/>
    </location>
</feature>
<reference evidence="5" key="1">
    <citation type="submission" date="2022-07" db="EMBL/GenBank/DDBJ databases">
        <title>Phylogenomic reconstructions and comparative analyses of Kickxellomycotina fungi.</title>
        <authorList>
            <person name="Reynolds N.K."/>
            <person name="Stajich J.E."/>
            <person name="Barry K."/>
            <person name="Grigoriev I.V."/>
            <person name="Crous P."/>
            <person name="Smith M.E."/>
        </authorList>
    </citation>
    <scope>NUCLEOTIDE SEQUENCE</scope>
    <source>
        <strain evidence="5">RSA 861</strain>
    </source>
</reference>
<dbReference type="OrthoDB" id="410267at2759"/>
<evidence type="ECO:0000259" key="4">
    <source>
        <dbReference type="PROSITE" id="PS50850"/>
    </source>
</evidence>
<feature type="domain" description="Major facilitator superfamily (MFS) profile" evidence="4">
    <location>
        <begin position="70"/>
        <end position="567"/>
    </location>
</feature>
<keyword evidence="6" id="KW-1185">Reference proteome</keyword>
<dbReference type="CDD" id="cd17353">
    <property type="entry name" value="MFS_OFA_like"/>
    <property type="match status" value="1"/>
</dbReference>
<accession>A0A9W8DUR2</accession>
<dbReference type="PANTHER" id="PTHR11360">
    <property type="entry name" value="MONOCARBOXYLATE TRANSPORTER"/>
    <property type="match status" value="1"/>
</dbReference>
<dbReference type="InterPro" id="IPR036259">
    <property type="entry name" value="MFS_trans_sf"/>
</dbReference>
<comment type="caution">
    <text evidence="5">The sequence shown here is derived from an EMBL/GenBank/DDBJ whole genome shotgun (WGS) entry which is preliminary data.</text>
</comment>
<dbReference type="EMBL" id="JANBPT010000151">
    <property type="protein sequence ID" value="KAJ1926778.1"/>
    <property type="molecule type" value="Genomic_DNA"/>
</dbReference>
<feature type="non-terminal residue" evidence="5">
    <location>
        <position position="1"/>
    </location>
</feature>
<dbReference type="InterPro" id="IPR020846">
    <property type="entry name" value="MFS_dom"/>
</dbReference>
<dbReference type="Gene3D" id="1.20.1250.20">
    <property type="entry name" value="MFS general substrate transporter like domains"/>
    <property type="match status" value="2"/>
</dbReference>
<feature type="transmembrane region" description="Helical" evidence="3">
    <location>
        <begin position="467"/>
        <end position="490"/>
    </location>
</feature>
<dbReference type="GO" id="GO:0016020">
    <property type="term" value="C:membrane"/>
    <property type="evidence" value="ECO:0007669"/>
    <property type="project" value="UniProtKB-SubCell"/>
</dbReference>
<evidence type="ECO:0000313" key="5">
    <source>
        <dbReference type="EMBL" id="KAJ1926778.1"/>
    </source>
</evidence>
<dbReference type="InterPro" id="IPR011701">
    <property type="entry name" value="MFS"/>
</dbReference>
<dbReference type="SUPFAM" id="SSF103473">
    <property type="entry name" value="MFS general substrate transporter"/>
    <property type="match status" value="1"/>
</dbReference>
<keyword evidence="3" id="KW-0812">Transmembrane</keyword>
<evidence type="ECO:0000313" key="6">
    <source>
        <dbReference type="Proteomes" id="UP001150569"/>
    </source>
</evidence>
<dbReference type="PROSITE" id="PS50850">
    <property type="entry name" value="MFS"/>
    <property type="match status" value="1"/>
</dbReference>
<gene>
    <name evidence="5" type="ORF">IWQ60_003514</name>
</gene>
<feature type="transmembrane region" description="Helical" evidence="3">
    <location>
        <begin position="199"/>
        <end position="219"/>
    </location>
</feature>
<evidence type="ECO:0000256" key="1">
    <source>
        <dbReference type="ARBA" id="ARBA00004141"/>
    </source>
</evidence>
<feature type="transmembrane region" description="Helical" evidence="3">
    <location>
        <begin position="231"/>
        <end position="251"/>
    </location>
</feature>
<dbReference type="Proteomes" id="UP001150569">
    <property type="component" value="Unassembled WGS sequence"/>
</dbReference>
<feature type="transmembrane region" description="Helical" evidence="3">
    <location>
        <begin position="139"/>
        <end position="159"/>
    </location>
</feature>
<dbReference type="GO" id="GO:0022857">
    <property type="term" value="F:transmembrane transporter activity"/>
    <property type="evidence" value="ECO:0007669"/>
    <property type="project" value="InterPro"/>
</dbReference>
<comment type="similarity">
    <text evidence="2">Belongs to the major facilitator superfamily. Monocarboxylate porter (TC 2.A.1.13) family.</text>
</comment>
<dbReference type="Pfam" id="PF07690">
    <property type="entry name" value="MFS_1"/>
    <property type="match status" value="1"/>
</dbReference>
<sequence length="632" mass="69689">SHLVLIISMEEKLTSANASATQPDSRPWYRRGGNPLKQFVLWHYRDSPYKRSLAQIERERYLFCGIPFNRWVLLPVAVLIQFCSGSLYAWSIYNKPIDKAITGDENANAAPITFYLAVCLLGFSAAFTGPILERKGPRFGCLVGTISLFTGHLLTALAVHTKQMWLVYVGYGVVGGFGLGFCYISPVSALQKWFPDHRGLAAGFAVCGFGAGSIAFAQIPLPLIKSLGVPLTFVVMGCIYFAIMLPSAFFLRVPPPGYTVNGLDIHKHQVGLADGASRARTFSADSTAARGDYQDTDTLNRLSRAKSGEVTDYIGLGDKHPEHVNRPDCPVDEGTLTQQRAQNSALYPLQVDSTAPSSPMIFQQTLIESLLDRDFRLLYFMFMGNSVFGLVAISRLSTIVVDIFGKSSLTASAIVSANGGFNLAGRLCCSILSDRVGRKPCFMATLTIQTIIIAILPTVMAQQNYPAFIALIWIVSFCYGAGFGIIPAFLTDMYGPSNIGACHGIILTAWSIAGVGGGLIFTGVFDAMRHHGTSNHDYHLYSTNFWWILSIAIVALIVTLFVRTSLRDRYLPRVPGQIFRIRAFGQLVRATQEREGLKISFVSRQQEDEEWNQFMDHRREALHASREETLLP</sequence>
<feature type="transmembrane region" description="Helical" evidence="3">
    <location>
        <begin position="502"/>
        <end position="525"/>
    </location>
</feature>
<feature type="transmembrane region" description="Helical" evidence="3">
    <location>
        <begin position="165"/>
        <end position="187"/>
    </location>
</feature>
<feature type="transmembrane region" description="Helical" evidence="3">
    <location>
        <begin position="112"/>
        <end position="132"/>
    </location>
</feature>
<feature type="transmembrane region" description="Helical" evidence="3">
    <location>
        <begin position="409"/>
        <end position="429"/>
    </location>
</feature>
<protein>
    <recommendedName>
        <fullName evidence="4">Major facilitator superfamily (MFS) profile domain-containing protein</fullName>
    </recommendedName>
</protein>
<organism evidence="5 6">
    <name type="scientific">Tieghemiomyces parasiticus</name>
    <dbReference type="NCBI Taxonomy" id="78921"/>
    <lineage>
        <taxon>Eukaryota</taxon>
        <taxon>Fungi</taxon>
        <taxon>Fungi incertae sedis</taxon>
        <taxon>Zoopagomycota</taxon>
        <taxon>Kickxellomycotina</taxon>
        <taxon>Dimargaritomycetes</taxon>
        <taxon>Dimargaritales</taxon>
        <taxon>Dimargaritaceae</taxon>
        <taxon>Tieghemiomyces</taxon>
    </lineage>
</organism>
<keyword evidence="3" id="KW-0472">Membrane</keyword>
<comment type="subcellular location">
    <subcellularLocation>
        <location evidence="1">Membrane</location>
        <topology evidence="1">Multi-pass membrane protein</topology>
    </subcellularLocation>
</comment>
<dbReference type="InterPro" id="IPR050327">
    <property type="entry name" value="Proton-linked_MCT"/>
</dbReference>
<evidence type="ECO:0000256" key="3">
    <source>
        <dbReference type="SAM" id="Phobius"/>
    </source>
</evidence>